<dbReference type="Pfam" id="PF04069">
    <property type="entry name" value="OpuAC"/>
    <property type="match status" value="1"/>
</dbReference>
<feature type="domain" description="ABC-type glycine betaine transport system substrate-binding" evidence="5">
    <location>
        <begin position="150"/>
        <end position="396"/>
    </location>
</feature>
<dbReference type="GO" id="GO:0015871">
    <property type="term" value="P:choline transport"/>
    <property type="evidence" value="ECO:0007669"/>
    <property type="project" value="TreeGrafter"/>
</dbReference>
<dbReference type="PANTHER" id="PTHR47737:SF1">
    <property type="entry name" value="GLYCINE BETAINE_PROLINE BETAINE TRANSPORT SYSTEM PERMEASE PROTEIN PROW"/>
    <property type="match status" value="1"/>
</dbReference>
<keyword evidence="3" id="KW-1003">Cell membrane</keyword>
<dbReference type="Proteomes" id="UP000279057">
    <property type="component" value="Unassembled WGS sequence"/>
</dbReference>
<reference evidence="6 7" key="1">
    <citation type="submission" date="2018-08" db="EMBL/GenBank/DDBJ databases">
        <title>Recombination of ecologically and evolutionarily significant loci maintains genetic cohesion in the Pseudomonas syringae species complex.</title>
        <authorList>
            <person name="Dillon M."/>
            <person name="Thakur S."/>
            <person name="Almeida R.N.D."/>
            <person name="Weir B.S."/>
            <person name="Guttman D.S."/>
        </authorList>
    </citation>
    <scope>NUCLEOTIDE SEQUENCE [LARGE SCALE GENOMIC DNA]</scope>
    <source>
        <strain evidence="6 7">ICMP 4332</strain>
    </source>
</reference>
<name>A0A3M3FVI4_PSESG</name>
<dbReference type="GO" id="GO:0005275">
    <property type="term" value="F:amine transmembrane transporter activity"/>
    <property type="evidence" value="ECO:0007669"/>
    <property type="project" value="TreeGrafter"/>
</dbReference>
<evidence type="ECO:0000313" key="7">
    <source>
        <dbReference type="Proteomes" id="UP000279057"/>
    </source>
</evidence>
<dbReference type="PANTHER" id="PTHR47737">
    <property type="entry name" value="GLYCINE BETAINE/PROLINE BETAINE TRANSPORT SYSTEM PERMEASE PROTEIN PROW"/>
    <property type="match status" value="1"/>
</dbReference>
<protein>
    <submittedName>
        <fullName evidence="6">Amino acid ABC transporter, permease protein</fullName>
    </submittedName>
</protein>
<evidence type="ECO:0000256" key="4">
    <source>
        <dbReference type="ARBA" id="ARBA00023136"/>
    </source>
</evidence>
<dbReference type="Gene3D" id="3.40.190.100">
    <property type="entry name" value="Glycine betaine-binding periplasmic protein, domain 2"/>
    <property type="match status" value="1"/>
</dbReference>
<evidence type="ECO:0000259" key="5">
    <source>
        <dbReference type="Pfam" id="PF04069"/>
    </source>
</evidence>
<dbReference type="AlphaFoldDB" id="A0A3M3FVI4"/>
<dbReference type="GO" id="GO:0015226">
    <property type="term" value="F:carnitine transmembrane transporter activity"/>
    <property type="evidence" value="ECO:0007669"/>
    <property type="project" value="TreeGrafter"/>
</dbReference>
<comment type="caution">
    <text evidence="6">The sequence shown here is derived from an EMBL/GenBank/DDBJ whole genome shotgun (WGS) entry which is preliminary data.</text>
</comment>
<dbReference type="SUPFAM" id="SSF53850">
    <property type="entry name" value="Periplasmic binding protein-like II"/>
    <property type="match status" value="1"/>
</dbReference>
<evidence type="ECO:0000313" key="6">
    <source>
        <dbReference type="EMBL" id="RMM65179.1"/>
    </source>
</evidence>
<evidence type="ECO:0000256" key="2">
    <source>
        <dbReference type="ARBA" id="ARBA00022448"/>
    </source>
</evidence>
<sequence length="407" mass="44007">MPGRLMMTVAICCVSLRVAAIRAQRAPTLDALRYTSAPESPGSDAFKLLPAGRGSELVRERAGTISEYASSEIQPSRTSSLPRPSARITSNVCMTMRAKRGCALENNVDEARQPSVQTSGEATMMMRKILGAGAALVLAVSSTLAIAETKTLTIGYVEGWSDSVATTFVASEVIKQKLGYDVKLQSVAAGIMWQAVATDKLDLMLSAWLPGTHGEYYTKYKDQVVNYGPNFKDAKIGLIVPEYVKAKTIEDLKTDASFNKKITGIDAGSGVMLKTDQAIKDYGLDGYKLQASSGAGMIAELTRAEKAQKAIVVTGWVPHWMFAKWKLRFLEDPKGVYGAAETVDNVASLGLEKKTPEVVAFLKKFQWASKDEIGEVMLAIQDGAKPEAAAKDWVAKHPDRVAAWTAK</sequence>
<accession>A0A3M3FVI4</accession>
<organism evidence="6 7">
    <name type="scientific">Pseudomonas savastanoi pv. glycinea</name>
    <name type="common">Pseudomonas syringae pv. glycinea</name>
    <dbReference type="NCBI Taxonomy" id="318"/>
    <lineage>
        <taxon>Bacteria</taxon>
        <taxon>Pseudomonadati</taxon>
        <taxon>Pseudomonadota</taxon>
        <taxon>Gammaproteobacteria</taxon>
        <taxon>Pseudomonadales</taxon>
        <taxon>Pseudomonadaceae</taxon>
        <taxon>Pseudomonas</taxon>
    </lineage>
</organism>
<evidence type="ECO:0000256" key="1">
    <source>
        <dbReference type="ARBA" id="ARBA00004236"/>
    </source>
</evidence>
<dbReference type="GO" id="GO:0043190">
    <property type="term" value="C:ATP-binding cassette (ABC) transporter complex"/>
    <property type="evidence" value="ECO:0007669"/>
    <property type="project" value="InterPro"/>
</dbReference>
<dbReference type="GO" id="GO:0031460">
    <property type="term" value="P:glycine betaine transport"/>
    <property type="evidence" value="ECO:0007669"/>
    <property type="project" value="TreeGrafter"/>
</dbReference>
<dbReference type="Gene3D" id="3.40.190.10">
    <property type="entry name" value="Periplasmic binding protein-like II"/>
    <property type="match status" value="1"/>
</dbReference>
<gene>
    <name evidence="6" type="ORF">ALQ74_01514</name>
</gene>
<dbReference type="InterPro" id="IPR007210">
    <property type="entry name" value="ABC_Gly_betaine_transp_sub-bd"/>
</dbReference>
<dbReference type="EMBL" id="RBOM01000128">
    <property type="protein sequence ID" value="RMM65179.1"/>
    <property type="molecule type" value="Genomic_DNA"/>
</dbReference>
<evidence type="ECO:0000256" key="3">
    <source>
        <dbReference type="ARBA" id="ARBA00022475"/>
    </source>
</evidence>
<dbReference type="CDD" id="cd13639">
    <property type="entry name" value="PBP2_OpuAC_like"/>
    <property type="match status" value="1"/>
</dbReference>
<comment type="subcellular location">
    <subcellularLocation>
        <location evidence="1">Cell membrane</location>
    </subcellularLocation>
</comment>
<proteinExistence type="predicted"/>
<keyword evidence="2" id="KW-0813">Transport</keyword>
<keyword evidence="4" id="KW-0472">Membrane</keyword>